<dbReference type="Proteomes" id="UP001474181">
    <property type="component" value="Unassembled WGS sequence"/>
</dbReference>
<keyword evidence="1" id="KW-0472">Membrane</keyword>
<protein>
    <recommendedName>
        <fullName evidence="4">Secreted protein</fullName>
    </recommendedName>
</protein>
<accession>A0ABV1WTG5</accession>
<evidence type="ECO:0000313" key="3">
    <source>
        <dbReference type="Proteomes" id="UP001474181"/>
    </source>
</evidence>
<sequence>MTTNRNPRHPNPRLDLVAFLAVVTAGVVLLLCGVSTTALTAGSAALAALYRAWTDSRRRPETPARSRTEERDR</sequence>
<evidence type="ECO:0000256" key="1">
    <source>
        <dbReference type="SAM" id="Phobius"/>
    </source>
</evidence>
<organism evidence="2 3">
    <name type="scientific">Streptomyces hyaluromycini</name>
    <dbReference type="NCBI Taxonomy" id="1377993"/>
    <lineage>
        <taxon>Bacteria</taxon>
        <taxon>Bacillati</taxon>
        <taxon>Actinomycetota</taxon>
        <taxon>Actinomycetes</taxon>
        <taxon>Kitasatosporales</taxon>
        <taxon>Streptomycetaceae</taxon>
        <taxon>Streptomyces</taxon>
    </lineage>
</organism>
<dbReference type="RefSeq" id="WP_350779664.1">
    <property type="nucleotide sequence ID" value="NZ_JBEPEK010000058.1"/>
</dbReference>
<feature type="transmembrane region" description="Helical" evidence="1">
    <location>
        <begin position="16"/>
        <end position="49"/>
    </location>
</feature>
<name>A0ABV1WTG5_9ACTN</name>
<keyword evidence="1" id="KW-0812">Transmembrane</keyword>
<dbReference type="EMBL" id="JBEPEK010000058">
    <property type="protein sequence ID" value="MER7179989.1"/>
    <property type="molecule type" value="Genomic_DNA"/>
</dbReference>
<gene>
    <name evidence="2" type="ORF">ABT404_11000</name>
</gene>
<keyword evidence="3" id="KW-1185">Reference proteome</keyword>
<comment type="caution">
    <text evidence="2">The sequence shown here is derived from an EMBL/GenBank/DDBJ whole genome shotgun (WGS) entry which is preliminary data.</text>
</comment>
<reference evidence="2 3" key="1">
    <citation type="submission" date="2024-06" db="EMBL/GenBank/DDBJ databases">
        <title>The Natural Products Discovery Center: Release of the First 8490 Sequenced Strains for Exploring Actinobacteria Biosynthetic Diversity.</title>
        <authorList>
            <person name="Kalkreuter E."/>
            <person name="Kautsar S.A."/>
            <person name="Yang D."/>
            <person name="Bader C.D."/>
            <person name="Teijaro C.N."/>
            <person name="Fluegel L."/>
            <person name="Davis C.M."/>
            <person name="Simpson J.R."/>
            <person name="Lauterbach L."/>
            <person name="Steele A.D."/>
            <person name="Gui C."/>
            <person name="Meng S."/>
            <person name="Li G."/>
            <person name="Viehrig K."/>
            <person name="Ye F."/>
            <person name="Su P."/>
            <person name="Kiefer A.F."/>
            <person name="Nichols A."/>
            <person name="Cepeda A.J."/>
            <person name="Yan W."/>
            <person name="Fan B."/>
            <person name="Jiang Y."/>
            <person name="Adhikari A."/>
            <person name="Zheng C.-J."/>
            <person name="Schuster L."/>
            <person name="Cowan T.M."/>
            <person name="Smanski M.J."/>
            <person name="Chevrette M.G."/>
            <person name="De Carvalho L.P.S."/>
            <person name="Shen B."/>
        </authorList>
    </citation>
    <scope>NUCLEOTIDE SEQUENCE [LARGE SCALE GENOMIC DNA]</scope>
    <source>
        <strain evidence="2 3">NPDC000234</strain>
    </source>
</reference>
<evidence type="ECO:0008006" key="4">
    <source>
        <dbReference type="Google" id="ProtNLM"/>
    </source>
</evidence>
<evidence type="ECO:0000313" key="2">
    <source>
        <dbReference type="EMBL" id="MER7179989.1"/>
    </source>
</evidence>
<keyword evidence="1" id="KW-1133">Transmembrane helix</keyword>
<proteinExistence type="predicted"/>